<name>A0A5M4B801_9FLAO</name>
<keyword evidence="3" id="KW-1185">Reference proteome</keyword>
<accession>A0A5M4B801</accession>
<dbReference type="OrthoDB" id="9816036at2"/>
<dbReference type="EMBL" id="BLBC01000005">
    <property type="protein sequence ID" value="GET45500.1"/>
    <property type="molecule type" value="Genomic_DNA"/>
</dbReference>
<reference evidence="3" key="1">
    <citation type="journal article" date="2020" name="Int. J. Syst. Evol. Microbiol.">
        <title>Capnocytophaga felis sp. nov. isolated from the feline oral cavity.</title>
        <authorList>
            <person name="Suzuki M."/>
            <person name="Umeda K."/>
            <person name="Kimura M."/>
            <person name="Imaoka K."/>
            <person name="Morikawa S."/>
            <person name="Maeda K."/>
        </authorList>
    </citation>
    <scope>NUCLEOTIDE SEQUENCE [LARGE SCALE GENOMIC DNA]</scope>
    <source>
        <strain evidence="3">KC07070</strain>
    </source>
</reference>
<feature type="domain" description="FRG" evidence="1">
    <location>
        <begin position="39"/>
        <end position="131"/>
    </location>
</feature>
<evidence type="ECO:0000259" key="1">
    <source>
        <dbReference type="SMART" id="SM00901"/>
    </source>
</evidence>
<dbReference type="SMART" id="SM00901">
    <property type="entry name" value="FRG"/>
    <property type="match status" value="1"/>
</dbReference>
<organism evidence="2 3">
    <name type="scientific">Capnocytophaga felis</name>
    <dbReference type="NCBI Taxonomy" id="2267611"/>
    <lineage>
        <taxon>Bacteria</taxon>
        <taxon>Pseudomonadati</taxon>
        <taxon>Bacteroidota</taxon>
        <taxon>Flavobacteriia</taxon>
        <taxon>Flavobacteriales</taxon>
        <taxon>Flavobacteriaceae</taxon>
        <taxon>Capnocytophaga</taxon>
    </lineage>
</organism>
<protein>
    <recommendedName>
        <fullName evidence="1">FRG domain-containing protein</fullName>
    </recommendedName>
</protein>
<evidence type="ECO:0000313" key="3">
    <source>
        <dbReference type="Proteomes" id="UP000398217"/>
    </source>
</evidence>
<gene>
    <name evidence="2" type="ORF">RCZ01_08020</name>
</gene>
<evidence type="ECO:0000313" key="2">
    <source>
        <dbReference type="EMBL" id="GET45500.1"/>
    </source>
</evidence>
<dbReference type="InterPro" id="IPR014966">
    <property type="entry name" value="FRG-dom"/>
</dbReference>
<dbReference type="AlphaFoldDB" id="A0A5M4B801"/>
<dbReference type="Proteomes" id="UP000398217">
    <property type="component" value="Unassembled WGS sequence"/>
</dbReference>
<dbReference type="Pfam" id="PF08867">
    <property type="entry name" value="FRG"/>
    <property type="match status" value="1"/>
</dbReference>
<proteinExistence type="predicted"/>
<comment type="caution">
    <text evidence="2">The sequence shown here is derived from an EMBL/GenBank/DDBJ whole genome shotgun (WGS) entry which is preliminary data.</text>
</comment>
<sequence>MTSMCFMSKKENRKKGQENTLENVKSIGDYLSKIKEIQPSGNIFYRGHSDKSFQLTPSIYRKDSFIENEHLIYREMISKVPYDFNGKSTIESLVLMQHYGIPTRILDLTTNALVALYFACVDNEDKDGEVIIFDISQKDTCYFDSDRVTILANLAKCDSEFYYTFGNLDKMEAYKEKLSELKDKNKVYSYDKELEKKVDFESVINNLPNYFYINPNEIETLIKQFMEDKAGFLEEDKLCCIFILLDRLERKIDSLIWEDRLYNNKKFFGKLLHYIREDKSYFQAIIDTNDIGKVFAVKPKLDNPRIVRQHGAFLIFGTKEKAISLYANKVLKGEVNSMPQVPSEWIKTKIGIDAKSKEDILKELSQLGIDKSTLFPEIDKVAEYIKENF</sequence>